<dbReference type="PANTHER" id="PTHR12714">
    <property type="entry name" value="PROTEIN-S ISOPRENYLCYSTEINE O-METHYLTRANSFERASE"/>
    <property type="match status" value="1"/>
</dbReference>
<comment type="subcellular location">
    <subcellularLocation>
        <location evidence="1">Endomembrane system</location>
        <topology evidence="1">Multi-pass membrane protein</topology>
    </subcellularLocation>
</comment>
<dbReference type="EMBL" id="LQZT01000034">
    <property type="protein sequence ID" value="OCW56610.1"/>
    <property type="molecule type" value="Genomic_DNA"/>
</dbReference>
<accession>A0A1C1YTE3</accession>
<dbReference type="STRING" id="1480615.AWJ14_16860"/>
<evidence type="ECO:0008006" key="8">
    <source>
        <dbReference type="Google" id="ProtNLM"/>
    </source>
</evidence>
<dbReference type="Gene3D" id="1.20.120.1630">
    <property type="match status" value="1"/>
</dbReference>
<sequence length="154" mass="17368">MNAYRAKPNLVPWPPLLLVSLTLAAIVLHLFFPLQMAFTGIRILGGVLIAVALAVDLWAMKTLHDARTTIMPHRGSSHLVTHGPFGYSRNPIYAANIVLMVGMGCFAMNAWFLPLAALNGLLTHFLAVRREENHLIARFGYQFELYCRKVRRWI</sequence>
<organism evidence="6 7">
    <name type="scientific">Hoeflea olei</name>
    <dbReference type="NCBI Taxonomy" id="1480615"/>
    <lineage>
        <taxon>Bacteria</taxon>
        <taxon>Pseudomonadati</taxon>
        <taxon>Pseudomonadota</taxon>
        <taxon>Alphaproteobacteria</taxon>
        <taxon>Hyphomicrobiales</taxon>
        <taxon>Rhizobiaceae</taxon>
        <taxon>Hoeflea</taxon>
    </lineage>
</organism>
<dbReference type="OrthoDB" id="9811969at2"/>
<dbReference type="Pfam" id="PF04191">
    <property type="entry name" value="PEMT"/>
    <property type="match status" value="1"/>
</dbReference>
<gene>
    <name evidence="6" type="ORF">AWJ14_16860</name>
</gene>
<feature type="transmembrane region" description="Helical" evidence="5">
    <location>
        <begin position="92"/>
        <end position="122"/>
    </location>
</feature>
<evidence type="ECO:0000256" key="3">
    <source>
        <dbReference type="ARBA" id="ARBA00022989"/>
    </source>
</evidence>
<dbReference type="GO" id="GO:0016740">
    <property type="term" value="F:transferase activity"/>
    <property type="evidence" value="ECO:0007669"/>
    <property type="project" value="UniProtKB-ARBA"/>
</dbReference>
<evidence type="ECO:0000256" key="4">
    <source>
        <dbReference type="ARBA" id="ARBA00023136"/>
    </source>
</evidence>
<evidence type="ECO:0000256" key="5">
    <source>
        <dbReference type="SAM" id="Phobius"/>
    </source>
</evidence>
<feature type="transmembrane region" description="Helical" evidence="5">
    <location>
        <begin position="12"/>
        <end position="32"/>
    </location>
</feature>
<dbReference type="AlphaFoldDB" id="A0A1C1YTE3"/>
<keyword evidence="4 5" id="KW-0472">Membrane</keyword>
<dbReference type="PANTHER" id="PTHR12714:SF24">
    <property type="entry name" value="SLR1182 PROTEIN"/>
    <property type="match status" value="1"/>
</dbReference>
<evidence type="ECO:0000256" key="2">
    <source>
        <dbReference type="ARBA" id="ARBA00022692"/>
    </source>
</evidence>
<evidence type="ECO:0000313" key="6">
    <source>
        <dbReference type="EMBL" id="OCW56610.1"/>
    </source>
</evidence>
<dbReference type="InterPro" id="IPR007318">
    <property type="entry name" value="Phopholipid_MeTrfase"/>
</dbReference>
<keyword evidence="3 5" id="KW-1133">Transmembrane helix</keyword>
<evidence type="ECO:0000313" key="7">
    <source>
        <dbReference type="Proteomes" id="UP000094795"/>
    </source>
</evidence>
<name>A0A1C1YTE3_9HYPH</name>
<evidence type="ECO:0000256" key="1">
    <source>
        <dbReference type="ARBA" id="ARBA00004127"/>
    </source>
</evidence>
<dbReference type="RefSeq" id="WP_066181138.1">
    <property type="nucleotide sequence ID" value="NZ_LQZT01000034.1"/>
</dbReference>
<feature type="transmembrane region" description="Helical" evidence="5">
    <location>
        <begin position="39"/>
        <end position="59"/>
    </location>
</feature>
<keyword evidence="2 5" id="KW-0812">Transmembrane</keyword>
<proteinExistence type="predicted"/>
<keyword evidence="7" id="KW-1185">Reference proteome</keyword>
<dbReference type="GO" id="GO:0012505">
    <property type="term" value="C:endomembrane system"/>
    <property type="evidence" value="ECO:0007669"/>
    <property type="project" value="UniProtKB-SubCell"/>
</dbReference>
<dbReference type="Proteomes" id="UP000094795">
    <property type="component" value="Unassembled WGS sequence"/>
</dbReference>
<reference evidence="6 7" key="1">
    <citation type="submission" date="2015-12" db="EMBL/GenBank/DDBJ databases">
        <authorList>
            <person name="Shamseldin A."/>
            <person name="Moawad H."/>
            <person name="Abd El-Rahim W.M."/>
            <person name="Sadowsky M.J."/>
        </authorList>
    </citation>
    <scope>NUCLEOTIDE SEQUENCE [LARGE SCALE GENOMIC DNA]</scope>
    <source>
        <strain evidence="6 7">JC234</strain>
    </source>
</reference>
<protein>
    <recommendedName>
        <fullName evidence="8">Isoprenylcysteine carboxyl methyltransferase</fullName>
    </recommendedName>
</protein>
<comment type="caution">
    <text evidence="6">The sequence shown here is derived from an EMBL/GenBank/DDBJ whole genome shotgun (WGS) entry which is preliminary data.</text>
</comment>